<evidence type="ECO:0000313" key="1">
    <source>
        <dbReference type="EMBL" id="GJE95968.1"/>
    </source>
</evidence>
<protein>
    <submittedName>
        <fullName evidence="1">Uncharacterized protein</fullName>
    </submittedName>
</protein>
<dbReference type="AlphaFoldDB" id="A0A9P3LIB7"/>
<keyword evidence="2" id="KW-1185">Reference proteome</keyword>
<proteinExistence type="predicted"/>
<evidence type="ECO:0000313" key="2">
    <source>
        <dbReference type="Proteomes" id="UP000703269"/>
    </source>
</evidence>
<dbReference type="EMBL" id="BPQB01000054">
    <property type="protein sequence ID" value="GJE95968.1"/>
    <property type="molecule type" value="Genomic_DNA"/>
</dbReference>
<name>A0A9P3LIB7_9APHY</name>
<reference evidence="1 2" key="1">
    <citation type="submission" date="2021-08" db="EMBL/GenBank/DDBJ databases">
        <title>Draft Genome Sequence of Phanerochaete sordida strain YK-624.</title>
        <authorList>
            <person name="Mori T."/>
            <person name="Dohra H."/>
            <person name="Suzuki T."/>
            <person name="Kawagishi H."/>
            <person name="Hirai H."/>
        </authorList>
    </citation>
    <scope>NUCLEOTIDE SEQUENCE [LARGE SCALE GENOMIC DNA]</scope>
    <source>
        <strain evidence="1 2">YK-624</strain>
    </source>
</reference>
<comment type="caution">
    <text evidence="1">The sequence shown here is derived from an EMBL/GenBank/DDBJ whole genome shotgun (WGS) entry which is preliminary data.</text>
</comment>
<gene>
    <name evidence="1" type="ORF">PsYK624_121610</name>
</gene>
<organism evidence="1 2">
    <name type="scientific">Phanerochaete sordida</name>
    <dbReference type="NCBI Taxonomy" id="48140"/>
    <lineage>
        <taxon>Eukaryota</taxon>
        <taxon>Fungi</taxon>
        <taxon>Dikarya</taxon>
        <taxon>Basidiomycota</taxon>
        <taxon>Agaricomycotina</taxon>
        <taxon>Agaricomycetes</taxon>
        <taxon>Polyporales</taxon>
        <taxon>Phanerochaetaceae</taxon>
        <taxon>Phanerochaete</taxon>
    </lineage>
</organism>
<dbReference type="Proteomes" id="UP000703269">
    <property type="component" value="Unassembled WGS sequence"/>
</dbReference>
<sequence length="80" mass="8432">MSASGESVRRLLGPACVLVLSGPSIRFNPLLDIIPASQLHKNRRHPVDVKGGSTDCATTSTSSLIMIRGLAARHLPALTT</sequence>
<accession>A0A9P3LIB7</accession>